<dbReference type="SUPFAM" id="SSF53448">
    <property type="entry name" value="Nucleotide-diphospho-sugar transferases"/>
    <property type="match status" value="1"/>
</dbReference>
<gene>
    <name evidence="2" type="ORF">METZ01_LOCUS105643</name>
</gene>
<name>A0A381WJZ7_9ZZZZ</name>
<sequence>MAAELILLCWIVVLWLDKVESNLFSKIGMTTARKNMDLSICIVNWNRLDLLIPCLESIYKSIQHIHFEIIVVDNASDDEIDVVIVRDFPQVIFIANEENLGFGRANNQALKASKGKYCLLLNNDTVILDDALNNMVAIMESREDVGVLTCALYPGHDLSDVGISFGHTFPTPRILLLNDFVHLTGLTKLFPLNNWIQKSSWTGYDPKQEQDVEHVSGACMMVRREVMEETGILDETYFMYMEETDWCYRIRQRGWRICYTPEAKIVHYGEQGSKLRNDRDALYFKSICHFFQKHYGLKSVIGYKIGYYLLVKPLKMLRKIVYATGQCRMGVSLLKRLH</sequence>
<dbReference type="Pfam" id="PF00535">
    <property type="entry name" value="Glycos_transf_2"/>
    <property type="match status" value="1"/>
</dbReference>
<evidence type="ECO:0000313" key="2">
    <source>
        <dbReference type="EMBL" id="SVA52789.1"/>
    </source>
</evidence>
<organism evidence="2">
    <name type="scientific">marine metagenome</name>
    <dbReference type="NCBI Taxonomy" id="408172"/>
    <lineage>
        <taxon>unclassified sequences</taxon>
        <taxon>metagenomes</taxon>
        <taxon>ecological metagenomes</taxon>
    </lineage>
</organism>
<dbReference type="CDD" id="cd04186">
    <property type="entry name" value="GT_2_like_c"/>
    <property type="match status" value="1"/>
</dbReference>
<reference evidence="2" key="1">
    <citation type="submission" date="2018-05" db="EMBL/GenBank/DDBJ databases">
        <authorList>
            <person name="Lanie J.A."/>
            <person name="Ng W.-L."/>
            <person name="Kazmierczak K.M."/>
            <person name="Andrzejewski T.M."/>
            <person name="Davidsen T.M."/>
            <person name="Wayne K.J."/>
            <person name="Tettelin H."/>
            <person name="Glass J.I."/>
            <person name="Rusch D."/>
            <person name="Podicherti R."/>
            <person name="Tsui H.-C.T."/>
            <person name="Winkler M.E."/>
        </authorList>
    </citation>
    <scope>NUCLEOTIDE SEQUENCE</scope>
</reference>
<dbReference type="EMBL" id="UINC01012036">
    <property type="protein sequence ID" value="SVA52789.1"/>
    <property type="molecule type" value="Genomic_DNA"/>
</dbReference>
<proteinExistence type="predicted"/>
<dbReference type="InterPro" id="IPR001173">
    <property type="entry name" value="Glyco_trans_2-like"/>
</dbReference>
<accession>A0A381WJZ7</accession>
<dbReference type="Gene3D" id="3.90.550.10">
    <property type="entry name" value="Spore Coat Polysaccharide Biosynthesis Protein SpsA, Chain A"/>
    <property type="match status" value="1"/>
</dbReference>
<dbReference type="PANTHER" id="PTHR43179:SF7">
    <property type="entry name" value="RHAMNOSYLTRANSFERASE WBBL"/>
    <property type="match status" value="1"/>
</dbReference>
<dbReference type="InterPro" id="IPR029044">
    <property type="entry name" value="Nucleotide-diphossugar_trans"/>
</dbReference>
<dbReference type="AlphaFoldDB" id="A0A381WJZ7"/>
<evidence type="ECO:0000259" key="1">
    <source>
        <dbReference type="Pfam" id="PF00535"/>
    </source>
</evidence>
<feature type="domain" description="Glycosyltransferase 2-like" evidence="1">
    <location>
        <begin position="39"/>
        <end position="229"/>
    </location>
</feature>
<protein>
    <recommendedName>
        <fullName evidence="1">Glycosyltransferase 2-like domain-containing protein</fullName>
    </recommendedName>
</protein>
<dbReference type="PANTHER" id="PTHR43179">
    <property type="entry name" value="RHAMNOSYLTRANSFERASE WBBL"/>
    <property type="match status" value="1"/>
</dbReference>